<proteinExistence type="predicted"/>
<comment type="caution">
    <text evidence="2">The sequence shown here is derived from an EMBL/GenBank/DDBJ whole genome shotgun (WGS) entry which is preliminary data.</text>
</comment>
<evidence type="ECO:0008006" key="4">
    <source>
        <dbReference type="Google" id="ProtNLM"/>
    </source>
</evidence>
<reference evidence="2 3" key="1">
    <citation type="submission" date="2015-03" db="EMBL/GenBank/DDBJ databases">
        <authorList>
            <consortium name="Pathogen Informatics"/>
            <person name="Murphy D."/>
        </authorList>
    </citation>
    <scope>NUCLEOTIDE SEQUENCE [LARGE SCALE GENOMIC DNA]</scope>
    <source>
        <strain evidence="2 3">WP-931201</strain>
    </source>
</reference>
<sequence>MTAPGRKQGDDAGKKQKEEGTLRLLTPGEVELAKLVFWSTISYEKVWIHHDSFLPFGLQNKQTAMAPDGEIYFREYYRDDYSLNVPFHQHMFIHEMAHVWQREKGMNVIGRGLVSWAVSYRYVLDGRLLSEYPMEQQAQIIADHFSLQAEGYTKWCELRDYGIVTLDGDIREPVIRQQYENTLRGFPW</sequence>
<protein>
    <recommendedName>
        <fullName evidence="4">Type IV secretion protein Rhs</fullName>
    </recommendedName>
</protein>
<feature type="compositionally biased region" description="Basic and acidic residues" evidence="1">
    <location>
        <begin position="7"/>
        <end position="20"/>
    </location>
</feature>
<accession>A0ABM9TKJ7</accession>
<evidence type="ECO:0000256" key="1">
    <source>
        <dbReference type="SAM" id="MobiDB-lite"/>
    </source>
</evidence>
<evidence type="ECO:0000313" key="2">
    <source>
        <dbReference type="EMBL" id="CRG52294.1"/>
    </source>
</evidence>
<evidence type="ECO:0000313" key="3">
    <source>
        <dbReference type="Proteomes" id="UP000047420"/>
    </source>
</evidence>
<organism evidence="2 3">
    <name type="scientific">Yersinia wautersii</name>
    <dbReference type="NCBI Taxonomy" id="1341643"/>
    <lineage>
        <taxon>Bacteria</taxon>
        <taxon>Pseudomonadati</taxon>
        <taxon>Pseudomonadota</taxon>
        <taxon>Gammaproteobacteria</taxon>
        <taxon>Enterobacterales</taxon>
        <taxon>Yersiniaceae</taxon>
        <taxon>Yersinia</taxon>
    </lineage>
</organism>
<dbReference type="EMBL" id="CVMG01000044">
    <property type="protein sequence ID" value="CRG52294.1"/>
    <property type="molecule type" value="Genomic_DNA"/>
</dbReference>
<name>A0ABM9TKJ7_9GAMM</name>
<keyword evidence="3" id="KW-1185">Reference proteome</keyword>
<gene>
    <name evidence="2" type="ORF">ERS008478_03963</name>
</gene>
<dbReference type="Proteomes" id="UP000047420">
    <property type="component" value="Unassembled WGS sequence"/>
</dbReference>
<feature type="region of interest" description="Disordered" evidence="1">
    <location>
        <begin position="1"/>
        <end position="20"/>
    </location>
</feature>
<dbReference type="RefSeq" id="WP_081708309.1">
    <property type="nucleotide sequence ID" value="NZ_CBLG010000088.1"/>
</dbReference>